<comment type="caution">
    <text evidence="3">The sequence shown here is derived from an EMBL/GenBank/DDBJ whole genome shotgun (WGS) entry which is preliminary data.</text>
</comment>
<dbReference type="eggNOG" id="COG4221">
    <property type="taxonomic scope" value="Bacteria"/>
</dbReference>
<dbReference type="FunFam" id="3.40.50.720:FF:000084">
    <property type="entry name" value="Short-chain dehydrogenase reductase"/>
    <property type="match status" value="1"/>
</dbReference>
<organism evidence="3 4">
    <name type="scientific">Caenibius tardaugens NBRC 16725</name>
    <dbReference type="NCBI Taxonomy" id="1219035"/>
    <lineage>
        <taxon>Bacteria</taxon>
        <taxon>Pseudomonadati</taxon>
        <taxon>Pseudomonadota</taxon>
        <taxon>Alphaproteobacteria</taxon>
        <taxon>Sphingomonadales</taxon>
        <taxon>Erythrobacteraceae</taxon>
        <taxon>Caenibius</taxon>
    </lineage>
</organism>
<evidence type="ECO:0000313" key="4">
    <source>
        <dbReference type="Proteomes" id="UP000016568"/>
    </source>
</evidence>
<keyword evidence="4" id="KW-1185">Reference proteome</keyword>
<feature type="domain" description="Ketoreductase" evidence="2">
    <location>
        <begin position="7"/>
        <end position="189"/>
    </location>
</feature>
<protein>
    <submittedName>
        <fullName evidence="3">Putative oxidoreductase</fullName>
    </submittedName>
</protein>
<dbReference type="PRINTS" id="PR00080">
    <property type="entry name" value="SDRFAMILY"/>
</dbReference>
<dbReference type="KEGG" id="ntd:EGO55_10210"/>
<evidence type="ECO:0000256" key="1">
    <source>
        <dbReference type="ARBA" id="ARBA00006484"/>
    </source>
</evidence>
<dbReference type="PANTHER" id="PTHR42760:SF40">
    <property type="entry name" value="3-OXOACYL-[ACYL-CARRIER-PROTEIN] REDUCTASE, CHLOROPLASTIC"/>
    <property type="match status" value="1"/>
</dbReference>
<dbReference type="Gene3D" id="3.40.50.720">
    <property type="entry name" value="NAD(P)-binding Rossmann-like Domain"/>
    <property type="match status" value="1"/>
</dbReference>
<proteinExistence type="inferred from homology"/>
<dbReference type="CDD" id="cd05233">
    <property type="entry name" value="SDR_c"/>
    <property type="match status" value="1"/>
</dbReference>
<dbReference type="PROSITE" id="PS00061">
    <property type="entry name" value="ADH_SHORT"/>
    <property type="match status" value="1"/>
</dbReference>
<dbReference type="SUPFAM" id="SSF51735">
    <property type="entry name" value="NAD(P)-binding Rossmann-fold domains"/>
    <property type="match status" value="1"/>
</dbReference>
<dbReference type="GO" id="GO:0016616">
    <property type="term" value="F:oxidoreductase activity, acting on the CH-OH group of donors, NAD or NADP as acceptor"/>
    <property type="evidence" value="ECO:0007669"/>
    <property type="project" value="TreeGrafter"/>
</dbReference>
<dbReference type="PANTHER" id="PTHR42760">
    <property type="entry name" value="SHORT-CHAIN DEHYDROGENASES/REDUCTASES FAMILY MEMBER"/>
    <property type="match status" value="1"/>
</dbReference>
<dbReference type="InterPro" id="IPR057326">
    <property type="entry name" value="KR_dom"/>
</dbReference>
<dbReference type="RefSeq" id="WP_021689511.1">
    <property type="nucleotide sequence ID" value="NZ_BASZ01000004.1"/>
</dbReference>
<dbReference type="InterPro" id="IPR036291">
    <property type="entry name" value="NAD(P)-bd_dom_sf"/>
</dbReference>
<evidence type="ECO:0000259" key="2">
    <source>
        <dbReference type="SMART" id="SM00822"/>
    </source>
</evidence>
<comment type="similarity">
    <text evidence="1">Belongs to the short-chain dehydrogenases/reductases (SDR) family.</text>
</comment>
<dbReference type="OrthoDB" id="5457012at2"/>
<dbReference type="Proteomes" id="UP000016568">
    <property type="component" value="Unassembled WGS sequence"/>
</dbReference>
<dbReference type="InterPro" id="IPR002347">
    <property type="entry name" value="SDR_fam"/>
</dbReference>
<accession>U2ZT96</accession>
<name>U2ZT96_9SPHN</name>
<dbReference type="NCBIfam" id="NF005559">
    <property type="entry name" value="PRK07231.1"/>
    <property type="match status" value="1"/>
</dbReference>
<sequence length="260" mass="27062">MADMTDKVVIVTGGGSGIGAALADGFLAAGARVVIAGRDTAKLEAQAARMASPDRVRHTQTDVGQIDDMEALIAFTVKEFGGLDVLVNNAGSGMLSPVAKLDPDIWHHVIATDLNSCFYGAKFAIPHLLESKGSILNISSICGVAGDPGFSAYNAAKAGVINFTRSLAIELGAQGVRANCISPGLIRTPSTEQMPPSTFEQWETLIPMGRAGSVDEISGLAVFLSGPEASYITGQNFVIDGGITSHTGQPHFLRLYGMPS</sequence>
<dbReference type="InterPro" id="IPR020904">
    <property type="entry name" value="Sc_DH/Rdtase_CS"/>
</dbReference>
<dbReference type="SMART" id="SM00822">
    <property type="entry name" value="PKS_KR"/>
    <property type="match status" value="1"/>
</dbReference>
<dbReference type="Pfam" id="PF13561">
    <property type="entry name" value="adh_short_C2"/>
    <property type="match status" value="1"/>
</dbReference>
<evidence type="ECO:0000313" key="3">
    <source>
        <dbReference type="EMBL" id="GAD48604.1"/>
    </source>
</evidence>
<dbReference type="GO" id="GO:0030497">
    <property type="term" value="P:fatty acid elongation"/>
    <property type="evidence" value="ECO:0007669"/>
    <property type="project" value="TreeGrafter"/>
</dbReference>
<dbReference type="EMBL" id="BASZ01000004">
    <property type="protein sequence ID" value="GAD48604.1"/>
    <property type="molecule type" value="Genomic_DNA"/>
</dbReference>
<reference evidence="3 4" key="1">
    <citation type="submission" date="2013-09" db="EMBL/GenBank/DDBJ databases">
        <title>Whole genome shotgun sequence of Novosphingobium tardaugens NBRC 16725.</title>
        <authorList>
            <person name="Isaki S."/>
            <person name="Hosoyama A."/>
            <person name="Tsuchikane K."/>
            <person name="Katsumata H."/>
            <person name="Ando Y."/>
            <person name="Yamazaki S."/>
            <person name="Fujita N."/>
        </authorList>
    </citation>
    <scope>NUCLEOTIDE SEQUENCE [LARGE SCALE GENOMIC DNA]</scope>
    <source>
        <strain evidence="3 4">NBRC 16725</strain>
    </source>
</reference>
<dbReference type="AlphaFoldDB" id="U2ZT96"/>
<dbReference type="PRINTS" id="PR00081">
    <property type="entry name" value="GDHRDH"/>
</dbReference>
<gene>
    <name evidence="3" type="ORF">NT2_04_00150</name>
</gene>